<name>A0A2V1AK44_9ASCO</name>
<comment type="caution">
    <text evidence="11">The sequence shown here is derived from an EMBL/GenBank/DDBJ whole genome shotgun (WGS) entry which is preliminary data.</text>
</comment>
<feature type="compositionally biased region" description="Basic and acidic residues" evidence="8">
    <location>
        <begin position="859"/>
        <end position="868"/>
    </location>
</feature>
<feature type="region of interest" description="Disordered" evidence="8">
    <location>
        <begin position="838"/>
        <end position="868"/>
    </location>
</feature>
<dbReference type="SMART" id="SM00220">
    <property type="entry name" value="S_TKc"/>
    <property type="match status" value="1"/>
</dbReference>
<keyword evidence="6 9" id="KW-0472">Membrane</keyword>
<keyword evidence="3 7" id="KW-0547">Nucleotide-binding</keyword>
<dbReference type="PROSITE" id="PS00107">
    <property type="entry name" value="PROTEIN_KINASE_ATP"/>
    <property type="match status" value="1"/>
</dbReference>
<evidence type="ECO:0000313" key="11">
    <source>
        <dbReference type="EMBL" id="PVH17291.1"/>
    </source>
</evidence>
<dbReference type="RefSeq" id="XP_025338231.1">
    <property type="nucleotide sequence ID" value="XM_025478758.1"/>
</dbReference>
<dbReference type="GO" id="GO:0005524">
    <property type="term" value="F:ATP binding"/>
    <property type="evidence" value="ECO:0007669"/>
    <property type="project" value="UniProtKB-UniRule"/>
</dbReference>
<dbReference type="PROSITE" id="PS50011">
    <property type="entry name" value="PROTEIN_KINASE_DOM"/>
    <property type="match status" value="1"/>
</dbReference>
<evidence type="ECO:0000313" key="12">
    <source>
        <dbReference type="Proteomes" id="UP000244406"/>
    </source>
</evidence>
<dbReference type="PROSITE" id="PS00108">
    <property type="entry name" value="PROTEIN_KINASE_ST"/>
    <property type="match status" value="1"/>
</dbReference>
<evidence type="ECO:0000259" key="10">
    <source>
        <dbReference type="PROSITE" id="PS50011"/>
    </source>
</evidence>
<gene>
    <name evidence="11" type="ORF">CXQ87_000175</name>
</gene>
<feature type="compositionally biased region" description="Acidic residues" evidence="8">
    <location>
        <begin position="844"/>
        <end position="858"/>
    </location>
</feature>
<feature type="binding site" evidence="7">
    <location>
        <position position="137"/>
    </location>
    <ligand>
        <name>ATP</name>
        <dbReference type="ChEBI" id="CHEBI:30616"/>
    </ligand>
</feature>
<evidence type="ECO:0000256" key="8">
    <source>
        <dbReference type="SAM" id="MobiDB-lite"/>
    </source>
</evidence>
<dbReference type="Gene3D" id="1.10.510.10">
    <property type="entry name" value="Transferase(Phosphotransferase) domain 1"/>
    <property type="match status" value="1"/>
</dbReference>
<dbReference type="Proteomes" id="UP000244406">
    <property type="component" value="Unassembled WGS sequence"/>
</dbReference>
<dbReference type="Pfam" id="PF00069">
    <property type="entry name" value="Pkinase"/>
    <property type="match status" value="1"/>
</dbReference>
<dbReference type="VEuPathDB" id="FungiDB:CXQ87_000175"/>
<protein>
    <recommendedName>
        <fullName evidence="10">Protein kinase domain-containing protein</fullName>
    </recommendedName>
</protein>
<dbReference type="Gene3D" id="3.30.200.20">
    <property type="entry name" value="Phosphorylase Kinase, domain 1"/>
    <property type="match status" value="1"/>
</dbReference>
<dbReference type="SUPFAM" id="SSF56112">
    <property type="entry name" value="Protein kinase-like (PK-like)"/>
    <property type="match status" value="1"/>
</dbReference>
<dbReference type="InterPro" id="IPR000719">
    <property type="entry name" value="Prot_kinase_dom"/>
</dbReference>
<dbReference type="PANTHER" id="PTHR28304">
    <property type="entry name" value="PEROXISOMAL MEMBRANE PROTEIN PEX29"/>
    <property type="match status" value="1"/>
</dbReference>
<dbReference type="EMBL" id="PKFP01000008">
    <property type="protein sequence ID" value="PVH17291.1"/>
    <property type="molecule type" value="Genomic_DNA"/>
</dbReference>
<evidence type="ECO:0000256" key="7">
    <source>
        <dbReference type="PROSITE-ProRule" id="PRU10141"/>
    </source>
</evidence>
<evidence type="ECO:0000256" key="9">
    <source>
        <dbReference type="SAM" id="Phobius"/>
    </source>
</evidence>
<dbReference type="InterPro" id="IPR011009">
    <property type="entry name" value="Kinase-like_dom_sf"/>
</dbReference>
<keyword evidence="5 9" id="KW-1133">Transmembrane helix</keyword>
<organism evidence="11 12">
    <name type="scientific">Candidozyma duobushaemuli</name>
    <dbReference type="NCBI Taxonomy" id="1231522"/>
    <lineage>
        <taxon>Eukaryota</taxon>
        <taxon>Fungi</taxon>
        <taxon>Dikarya</taxon>
        <taxon>Ascomycota</taxon>
        <taxon>Saccharomycotina</taxon>
        <taxon>Pichiomycetes</taxon>
        <taxon>Metschnikowiaceae</taxon>
        <taxon>Candidozyma</taxon>
    </lineage>
</organism>
<evidence type="ECO:0000256" key="1">
    <source>
        <dbReference type="ARBA" id="ARBA00004141"/>
    </source>
</evidence>
<dbReference type="PANTHER" id="PTHR28304:SF1">
    <property type="entry name" value="PEROXISOMAL MEMBRANE PROTEIN PEX28"/>
    <property type="match status" value="1"/>
</dbReference>
<sequence length="1014" mass="115088">MYSILHNADESLFEDPRTSDPSLEANAPILSHQLHLHPEGQHASVYERGEIMRKQEVFYLANSRVKNINVHAFDSGDYKNNFGFDDKNGNYIISLGDQIEYRYEIKRVLGTGSFGNVVLCVDHKYSTPEKQRKVAIKIIRNDLNWSLQAVSEIKMLKQLSQSSKDVMNDHIMSYYDHFHFRGHMCIATEVLSLNLFTLLELMSFRGLSLDLLKKFAIDILRGLKFVHEQKVIHCDVKPENIMIKLPSDYDPHDSSIPTDFTVKLIDFGSSCFENDTSYSYIQSRFYRAPEVILGSRYSSKIDIWSLGCVLAEVFTGAPILPGKSEVEQIALILELFGAPPASYIINEKKKLLRLARVSSSKIRDPVVAESSVYGSDVRAPIDEKKIKRTLLYSLFNAEGKVNLQFINQSLIANGKECNGSGHVKKSVKLNSRSLSVTIFMSTSPPAKGSRKSRVLNSLYNYTSDMAEAHAGKNRGIAAGTAATILGMGLEHVEKTADGGVRAKDGSFEYTEEELEAVREMASSAEEHQAAKEPTHFMDRFMERLISHTVPQDTADYHEINTRIKDPSRKNKAPLSIRKLGSNMKRLSSKMGSFFKLQYGVIHVITWKQPTKTLSVLVLYTAICMWPHLVVALPLLVLLFGVIVPAYLHRHPMNIPELVKTKKRGQSLLEFFNQSEDESVVMDLLNDRSEEFSDDMSTATFSSEYSRATTATTATGATSSSAFAQKGLNAAASVSSENQSKFVKSQVSTFMNMRDLQNLTTDLLNGIDHAEKVATDIVGFKNERLTTFIFYILTFVTSVVLFVGRWIPWRIIFIQAGWIGMIVCHPNAKKYIQALKKKRQPPPAVEDDGDETEEEDAEEQPPKRLPHETFDRPDIIVDDAPEVRIVEIYELQIRNILKHEWKLYGYSKRLFDYADKVRVSGKKPHGVDSIGKISPPKEWKFDFGFASNWQVDRNPESFIRVRGVDKTHLKIKDDEKEGWVYDKLPAAQDSTIEFRRRRLYRECFRYARPVNNKVL</sequence>
<dbReference type="InterPro" id="IPR008271">
    <property type="entry name" value="Ser/Thr_kinase_AS"/>
</dbReference>
<dbReference type="Pfam" id="PF06398">
    <property type="entry name" value="Pex24p"/>
    <property type="match status" value="1"/>
</dbReference>
<feature type="domain" description="Protein kinase" evidence="10">
    <location>
        <begin position="103"/>
        <end position="367"/>
    </location>
</feature>
<dbReference type="GO" id="GO:0005778">
    <property type="term" value="C:peroxisomal membrane"/>
    <property type="evidence" value="ECO:0007669"/>
    <property type="project" value="TreeGrafter"/>
</dbReference>
<accession>A0A2V1AK44</accession>
<comment type="subcellular location">
    <subcellularLocation>
        <location evidence="1">Membrane</location>
        <topology evidence="1">Multi-pass membrane protein</topology>
    </subcellularLocation>
</comment>
<keyword evidence="4 7" id="KW-0067">ATP-binding</keyword>
<evidence type="ECO:0000256" key="2">
    <source>
        <dbReference type="ARBA" id="ARBA00022692"/>
    </source>
</evidence>
<dbReference type="GO" id="GO:0004672">
    <property type="term" value="F:protein kinase activity"/>
    <property type="evidence" value="ECO:0007669"/>
    <property type="project" value="InterPro"/>
</dbReference>
<feature type="transmembrane region" description="Helical" evidence="9">
    <location>
        <begin position="784"/>
        <end position="802"/>
    </location>
</feature>
<dbReference type="AlphaFoldDB" id="A0A2V1AK44"/>
<dbReference type="GeneID" id="37000177"/>
<dbReference type="InterPro" id="IPR052816">
    <property type="entry name" value="Peroxisomal_Membrane_PEX28-32"/>
</dbReference>
<dbReference type="InterPro" id="IPR017441">
    <property type="entry name" value="Protein_kinase_ATP_BS"/>
</dbReference>
<keyword evidence="12" id="KW-1185">Reference proteome</keyword>
<dbReference type="GO" id="GO:0007031">
    <property type="term" value="P:peroxisome organization"/>
    <property type="evidence" value="ECO:0007669"/>
    <property type="project" value="UniProtKB-ARBA"/>
</dbReference>
<evidence type="ECO:0000256" key="4">
    <source>
        <dbReference type="ARBA" id="ARBA00022840"/>
    </source>
</evidence>
<feature type="transmembrane region" description="Helical" evidence="9">
    <location>
        <begin position="624"/>
        <end position="647"/>
    </location>
</feature>
<reference evidence="11 12" key="1">
    <citation type="submission" date="2017-12" db="EMBL/GenBank/DDBJ databases">
        <title>Genome Sequence of the Amphotericin B-resistant Candida duobushaemulonii strain, B09383.</title>
        <authorList>
            <person name="Chow N.A."/>
            <person name="Gade L."/>
            <person name="Batra D."/>
            <person name="Rowe L.A."/>
            <person name="Loparev V.N."/>
            <person name="Litvintseva A.P."/>
        </authorList>
    </citation>
    <scope>NUCLEOTIDE SEQUENCE [LARGE SCALE GENOMIC DNA]</scope>
    <source>
        <strain evidence="11 12">B09383</strain>
    </source>
</reference>
<evidence type="ECO:0000256" key="3">
    <source>
        <dbReference type="ARBA" id="ARBA00022741"/>
    </source>
</evidence>
<evidence type="ECO:0000256" key="5">
    <source>
        <dbReference type="ARBA" id="ARBA00022989"/>
    </source>
</evidence>
<proteinExistence type="predicted"/>
<keyword evidence="2 9" id="KW-0812">Transmembrane</keyword>
<evidence type="ECO:0000256" key="6">
    <source>
        <dbReference type="ARBA" id="ARBA00023136"/>
    </source>
</evidence>
<dbReference type="InterPro" id="IPR010482">
    <property type="entry name" value="TECPR1-like_DysF"/>
</dbReference>
<dbReference type="GO" id="GO:0030447">
    <property type="term" value="P:filamentous growth"/>
    <property type="evidence" value="ECO:0007669"/>
    <property type="project" value="UniProtKB-ARBA"/>
</dbReference>